<gene>
    <name evidence="1" type="ORF">BT63DRAFT_451109</name>
</gene>
<dbReference type="EMBL" id="MU004231">
    <property type="protein sequence ID" value="KAF2673079.1"/>
    <property type="molecule type" value="Genomic_DNA"/>
</dbReference>
<proteinExistence type="predicted"/>
<accession>A0A6A6ULG6</accession>
<reference evidence="1" key="1">
    <citation type="journal article" date="2020" name="Stud. Mycol.">
        <title>101 Dothideomycetes genomes: a test case for predicting lifestyles and emergence of pathogens.</title>
        <authorList>
            <person name="Haridas S."/>
            <person name="Albert R."/>
            <person name="Binder M."/>
            <person name="Bloem J."/>
            <person name="Labutti K."/>
            <person name="Salamov A."/>
            <person name="Andreopoulos B."/>
            <person name="Baker S."/>
            <person name="Barry K."/>
            <person name="Bills G."/>
            <person name="Bluhm B."/>
            <person name="Cannon C."/>
            <person name="Castanera R."/>
            <person name="Culley D."/>
            <person name="Daum C."/>
            <person name="Ezra D."/>
            <person name="Gonzalez J."/>
            <person name="Henrissat B."/>
            <person name="Kuo A."/>
            <person name="Liang C."/>
            <person name="Lipzen A."/>
            <person name="Lutzoni F."/>
            <person name="Magnuson J."/>
            <person name="Mondo S."/>
            <person name="Nolan M."/>
            <person name="Ohm R."/>
            <person name="Pangilinan J."/>
            <person name="Park H.-J."/>
            <person name="Ramirez L."/>
            <person name="Alfaro M."/>
            <person name="Sun H."/>
            <person name="Tritt A."/>
            <person name="Yoshinaga Y."/>
            <person name="Zwiers L.-H."/>
            <person name="Turgeon B."/>
            <person name="Goodwin S."/>
            <person name="Spatafora J."/>
            <person name="Crous P."/>
            <person name="Grigoriev I."/>
        </authorList>
    </citation>
    <scope>NUCLEOTIDE SEQUENCE</scope>
    <source>
        <strain evidence="1">CBS 115976</strain>
    </source>
</reference>
<dbReference type="Proteomes" id="UP000799302">
    <property type="component" value="Unassembled WGS sequence"/>
</dbReference>
<organism evidence="1 2">
    <name type="scientific">Microthyrium microscopicum</name>
    <dbReference type="NCBI Taxonomy" id="703497"/>
    <lineage>
        <taxon>Eukaryota</taxon>
        <taxon>Fungi</taxon>
        <taxon>Dikarya</taxon>
        <taxon>Ascomycota</taxon>
        <taxon>Pezizomycotina</taxon>
        <taxon>Dothideomycetes</taxon>
        <taxon>Dothideomycetes incertae sedis</taxon>
        <taxon>Microthyriales</taxon>
        <taxon>Microthyriaceae</taxon>
        <taxon>Microthyrium</taxon>
    </lineage>
</organism>
<protein>
    <submittedName>
        <fullName evidence="1">Uncharacterized protein</fullName>
    </submittedName>
</protein>
<evidence type="ECO:0000313" key="1">
    <source>
        <dbReference type="EMBL" id="KAF2673079.1"/>
    </source>
</evidence>
<evidence type="ECO:0000313" key="2">
    <source>
        <dbReference type="Proteomes" id="UP000799302"/>
    </source>
</evidence>
<sequence>MEESLRSILCNGGHKRYLGQWKHGDDGIFCFKSDNTGLIIARGECYWAMLADFDWKITTISPSSQDQNQTSEDSGSPRLISEFNMEIQITKHLDPKEPKSEKKMDQIFLTDDALQPRSFNVRLEEGRFPSRPQSLNPDYFASEETPYTKRLVFDISPFPPESAWTELFMDSWRECEGENWWDNKIFVNYDPRHGEPEMPAKIECDPSGVPDPRG</sequence>
<keyword evidence="2" id="KW-1185">Reference proteome</keyword>
<dbReference type="AlphaFoldDB" id="A0A6A6ULG6"/>
<dbReference type="OrthoDB" id="2935237at2759"/>
<name>A0A6A6ULG6_9PEZI</name>